<dbReference type="AlphaFoldDB" id="A0A9P8FXD2"/>
<protein>
    <submittedName>
        <fullName evidence="2">Uncharacterized protein</fullName>
    </submittedName>
</protein>
<name>A0A9P8FXD2_AURME</name>
<feature type="compositionally biased region" description="Acidic residues" evidence="1">
    <location>
        <begin position="203"/>
        <end position="250"/>
    </location>
</feature>
<reference evidence="2" key="1">
    <citation type="journal article" date="2021" name="J Fungi (Basel)">
        <title>Virulence traits and population genomics of the black yeast Aureobasidium melanogenum.</title>
        <authorList>
            <person name="Cernosa A."/>
            <person name="Sun X."/>
            <person name="Gostincar C."/>
            <person name="Fang C."/>
            <person name="Gunde-Cimerman N."/>
            <person name="Song Z."/>
        </authorList>
    </citation>
    <scope>NUCLEOTIDE SEQUENCE</scope>
    <source>
        <strain evidence="2">EXF-9298</strain>
    </source>
</reference>
<proteinExistence type="predicted"/>
<reference evidence="2" key="2">
    <citation type="submission" date="2021-08" db="EMBL/GenBank/DDBJ databases">
        <authorList>
            <person name="Gostincar C."/>
            <person name="Sun X."/>
            <person name="Song Z."/>
            <person name="Gunde-Cimerman N."/>
        </authorList>
    </citation>
    <scope>NUCLEOTIDE SEQUENCE</scope>
    <source>
        <strain evidence="2">EXF-9298</strain>
    </source>
</reference>
<sequence length="250" mass="29080">MRNANFSDLPRELRLMVYRLLPLDEEFVFDLKEIEESGEVYEKNPTSAGLYTSIREFREFADFEYLMQFSAVVERGGVGDIVDFDVDDNPDLEYFERNNITHFGKYTCDYETGYCYNDNEAVFARGKIEVSVDNNRNITVTGDANCDDTSYDEINWQWFQTFRTEIENWVRADEVGLISWQLMDHINASLEDEIEDLRARSGDDEEDSDEEDETEAQDSEGEDEDQVEEDESDSDEQESESGQTDDEDEA</sequence>
<evidence type="ECO:0000256" key="1">
    <source>
        <dbReference type="SAM" id="MobiDB-lite"/>
    </source>
</evidence>
<gene>
    <name evidence="2" type="ORF">KCU98_g4726</name>
</gene>
<dbReference type="Proteomes" id="UP000729357">
    <property type="component" value="Unassembled WGS sequence"/>
</dbReference>
<feature type="non-terminal residue" evidence="2">
    <location>
        <position position="250"/>
    </location>
</feature>
<comment type="caution">
    <text evidence="2">The sequence shown here is derived from an EMBL/GenBank/DDBJ whole genome shotgun (WGS) entry which is preliminary data.</text>
</comment>
<accession>A0A9P8FXD2</accession>
<dbReference type="EMBL" id="JAHFXS010000394">
    <property type="protein sequence ID" value="KAG9985417.1"/>
    <property type="molecule type" value="Genomic_DNA"/>
</dbReference>
<organism evidence="2 3">
    <name type="scientific">Aureobasidium melanogenum</name>
    <name type="common">Aureobasidium pullulans var. melanogenum</name>
    <dbReference type="NCBI Taxonomy" id="46634"/>
    <lineage>
        <taxon>Eukaryota</taxon>
        <taxon>Fungi</taxon>
        <taxon>Dikarya</taxon>
        <taxon>Ascomycota</taxon>
        <taxon>Pezizomycotina</taxon>
        <taxon>Dothideomycetes</taxon>
        <taxon>Dothideomycetidae</taxon>
        <taxon>Dothideales</taxon>
        <taxon>Saccotheciaceae</taxon>
        <taxon>Aureobasidium</taxon>
    </lineage>
</organism>
<evidence type="ECO:0000313" key="3">
    <source>
        <dbReference type="Proteomes" id="UP000729357"/>
    </source>
</evidence>
<keyword evidence="3" id="KW-1185">Reference proteome</keyword>
<feature type="region of interest" description="Disordered" evidence="1">
    <location>
        <begin position="196"/>
        <end position="250"/>
    </location>
</feature>
<evidence type="ECO:0000313" key="2">
    <source>
        <dbReference type="EMBL" id="KAG9985417.1"/>
    </source>
</evidence>